<keyword evidence="4" id="KW-0804">Transcription</keyword>
<feature type="domain" description="HTH lysR-type" evidence="5">
    <location>
        <begin position="5"/>
        <end position="62"/>
    </location>
</feature>
<dbReference type="AlphaFoldDB" id="A0A4R6WSF6"/>
<dbReference type="PANTHER" id="PTHR30579">
    <property type="entry name" value="TRANSCRIPTIONAL REGULATOR"/>
    <property type="match status" value="1"/>
</dbReference>
<dbReference type="GO" id="GO:0003700">
    <property type="term" value="F:DNA-binding transcription factor activity"/>
    <property type="evidence" value="ECO:0007669"/>
    <property type="project" value="InterPro"/>
</dbReference>
<evidence type="ECO:0000256" key="2">
    <source>
        <dbReference type="ARBA" id="ARBA00023015"/>
    </source>
</evidence>
<dbReference type="InterPro" id="IPR036390">
    <property type="entry name" value="WH_DNA-bd_sf"/>
</dbReference>
<proteinExistence type="inferred from homology"/>
<dbReference type="PANTHER" id="PTHR30579:SF7">
    <property type="entry name" value="HTH-TYPE TRANSCRIPTIONAL REGULATOR LRHA-RELATED"/>
    <property type="match status" value="1"/>
</dbReference>
<dbReference type="InterPro" id="IPR005119">
    <property type="entry name" value="LysR_subst-bd"/>
</dbReference>
<dbReference type="OrthoDB" id="9789529at2"/>
<sequence length="286" mass="31528">MMEAMEIDYLRTFTAICDLGSFTAAARRVGRTQSAVSLQIRRLEEQLGRPIFARAKGTIELTPHGESFLSAARRIIATYDDALRSFDRSSIAGTVVLGLPEDYAPRILTAGLAGFADLYPDARLDLLLDESKRLSQLIVDGTVDLAFVTAGEGIAHNGTEVFTDRLVWVGPADARLHLREPLPIAIWREDDTYARIIFDALAREGRPCRVATQTRSMAGLRAVVSSGLAITVMVESSKTDDMVELTPEDGFPALPQVTIKLVKALKRRAPVIDRLEQHLLNLFLPR</sequence>
<organism evidence="6 7">
    <name type="scientific">Dongia mobilis</name>
    <dbReference type="NCBI Taxonomy" id="578943"/>
    <lineage>
        <taxon>Bacteria</taxon>
        <taxon>Pseudomonadati</taxon>
        <taxon>Pseudomonadota</taxon>
        <taxon>Alphaproteobacteria</taxon>
        <taxon>Rhodospirillales</taxon>
        <taxon>Dongiaceae</taxon>
        <taxon>Dongia</taxon>
    </lineage>
</organism>
<evidence type="ECO:0000256" key="4">
    <source>
        <dbReference type="ARBA" id="ARBA00023163"/>
    </source>
</evidence>
<dbReference type="FunFam" id="1.10.10.10:FF:000001">
    <property type="entry name" value="LysR family transcriptional regulator"/>
    <property type="match status" value="1"/>
</dbReference>
<dbReference type="Gene3D" id="1.10.10.10">
    <property type="entry name" value="Winged helix-like DNA-binding domain superfamily/Winged helix DNA-binding domain"/>
    <property type="match status" value="1"/>
</dbReference>
<reference evidence="6 7" key="1">
    <citation type="submission" date="2019-03" db="EMBL/GenBank/DDBJ databases">
        <title>Genomic Encyclopedia of Type Strains, Phase III (KMG-III): the genomes of soil and plant-associated and newly described type strains.</title>
        <authorList>
            <person name="Whitman W."/>
        </authorList>
    </citation>
    <scope>NUCLEOTIDE SEQUENCE [LARGE SCALE GENOMIC DNA]</scope>
    <source>
        <strain evidence="6 7">CGMCC 1.7660</strain>
    </source>
</reference>
<dbReference type="Gene3D" id="3.40.190.10">
    <property type="entry name" value="Periplasmic binding protein-like II"/>
    <property type="match status" value="2"/>
</dbReference>
<comment type="caution">
    <text evidence="6">The sequence shown here is derived from an EMBL/GenBank/DDBJ whole genome shotgun (WGS) entry which is preliminary data.</text>
</comment>
<keyword evidence="3 6" id="KW-0238">DNA-binding</keyword>
<dbReference type="Proteomes" id="UP000295783">
    <property type="component" value="Unassembled WGS sequence"/>
</dbReference>
<dbReference type="InterPro" id="IPR036388">
    <property type="entry name" value="WH-like_DNA-bd_sf"/>
</dbReference>
<evidence type="ECO:0000313" key="6">
    <source>
        <dbReference type="EMBL" id="TDQ84582.1"/>
    </source>
</evidence>
<evidence type="ECO:0000256" key="3">
    <source>
        <dbReference type="ARBA" id="ARBA00023125"/>
    </source>
</evidence>
<evidence type="ECO:0000313" key="7">
    <source>
        <dbReference type="Proteomes" id="UP000295783"/>
    </source>
</evidence>
<protein>
    <submittedName>
        <fullName evidence="6">DNA-binding transcriptional LysR family regulator</fullName>
    </submittedName>
</protein>
<keyword evidence="7" id="KW-1185">Reference proteome</keyword>
<dbReference type="Pfam" id="PF00126">
    <property type="entry name" value="HTH_1"/>
    <property type="match status" value="1"/>
</dbReference>
<keyword evidence="2" id="KW-0805">Transcription regulation</keyword>
<dbReference type="InterPro" id="IPR000847">
    <property type="entry name" value="LysR_HTH_N"/>
</dbReference>
<dbReference type="EMBL" id="SNYW01000006">
    <property type="protein sequence ID" value="TDQ84582.1"/>
    <property type="molecule type" value="Genomic_DNA"/>
</dbReference>
<dbReference type="Pfam" id="PF03466">
    <property type="entry name" value="LysR_substrate"/>
    <property type="match status" value="1"/>
</dbReference>
<evidence type="ECO:0000259" key="5">
    <source>
        <dbReference type="PROSITE" id="PS50931"/>
    </source>
</evidence>
<name>A0A4R6WSF6_9PROT</name>
<dbReference type="InterPro" id="IPR050176">
    <property type="entry name" value="LTTR"/>
</dbReference>
<dbReference type="PRINTS" id="PR00039">
    <property type="entry name" value="HTHLYSR"/>
</dbReference>
<evidence type="ECO:0000256" key="1">
    <source>
        <dbReference type="ARBA" id="ARBA00009437"/>
    </source>
</evidence>
<dbReference type="PROSITE" id="PS50931">
    <property type="entry name" value="HTH_LYSR"/>
    <property type="match status" value="1"/>
</dbReference>
<dbReference type="SUPFAM" id="SSF53850">
    <property type="entry name" value="Periplasmic binding protein-like II"/>
    <property type="match status" value="1"/>
</dbReference>
<dbReference type="GO" id="GO:0003677">
    <property type="term" value="F:DNA binding"/>
    <property type="evidence" value="ECO:0007669"/>
    <property type="project" value="UniProtKB-KW"/>
</dbReference>
<comment type="similarity">
    <text evidence="1">Belongs to the LysR transcriptional regulatory family.</text>
</comment>
<gene>
    <name evidence="6" type="ORF">A8950_1141</name>
</gene>
<accession>A0A4R6WSF6</accession>
<dbReference type="SUPFAM" id="SSF46785">
    <property type="entry name" value="Winged helix' DNA-binding domain"/>
    <property type="match status" value="1"/>
</dbReference>